<dbReference type="SUPFAM" id="SSF51556">
    <property type="entry name" value="Metallo-dependent hydrolases"/>
    <property type="match status" value="1"/>
</dbReference>
<keyword evidence="2" id="KW-0378">Hydrolase</keyword>
<comment type="caution">
    <text evidence="4">The sequence shown here is derived from an EMBL/GenBank/DDBJ whole genome shotgun (WGS) entry which is preliminary data.</text>
</comment>
<evidence type="ECO:0000313" key="5">
    <source>
        <dbReference type="Proteomes" id="UP001614394"/>
    </source>
</evidence>
<dbReference type="Pfam" id="PF02126">
    <property type="entry name" value="PTE"/>
    <property type="match status" value="1"/>
</dbReference>
<sequence>MRTVRTVLGDIPPGQLGVTDAHDHLFFRVPALAGQELDSPGAAEAELRTFHELGGRSVAQWTPFGLGRRAADLPAVSRASSVHVVAATGLHQAAHYAPKALDRLRGRAAEFFVSELTQGLRPGDDPDAPPGTARAGMIKVAGGFHALDAHARYVMTAAAQAHHATGAPIGVHHELGTAAPDVLELLCGKLEVPPSSVILGHLNRSPDPRAHRELAASGAFLAFDGPSRANHATDWRLLDCLLALAEAGHIGQLLLGGDTTTAGARAATGGGPGMPYLLHTLRPRIERELGVRAAEAVFVANPARALSAEWIDG</sequence>
<organism evidence="4 5">
    <name type="scientific">Streptomyces fildesensis</name>
    <dbReference type="NCBI Taxonomy" id="375757"/>
    <lineage>
        <taxon>Bacteria</taxon>
        <taxon>Bacillati</taxon>
        <taxon>Actinomycetota</taxon>
        <taxon>Actinomycetes</taxon>
        <taxon>Kitasatosporales</taxon>
        <taxon>Streptomycetaceae</taxon>
        <taxon>Streptomyces</taxon>
    </lineage>
</organism>
<accession>A0ABW8C3U7</accession>
<dbReference type="PROSITE" id="PS51347">
    <property type="entry name" value="PHOSPHOTRIESTERASE_2"/>
    <property type="match status" value="1"/>
</dbReference>
<name>A0ABW8C3U7_9ACTN</name>
<evidence type="ECO:0000256" key="3">
    <source>
        <dbReference type="PROSITE-ProRule" id="PRU00679"/>
    </source>
</evidence>
<dbReference type="InterPro" id="IPR001559">
    <property type="entry name" value="Phosphotriesterase"/>
</dbReference>
<dbReference type="Gene3D" id="3.20.20.140">
    <property type="entry name" value="Metal-dependent hydrolases"/>
    <property type="match status" value="1"/>
</dbReference>
<keyword evidence="1" id="KW-0479">Metal-binding</keyword>
<reference evidence="4 5" key="1">
    <citation type="submission" date="2024-10" db="EMBL/GenBank/DDBJ databases">
        <title>The Natural Products Discovery Center: Release of the First 8490 Sequenced Strains for Exploring Actinobacteria Biosynthetic Diversity.</title>
        <authorList>
            <person name="Kalkreuter E."/>
            <person name="Kautsar S.A."/>
            <person name="Yang D."/>
            <person name="Bader C.D."/>
            <person name="Teijaro C.N."/>
            <person name="Fluegel L."/>
            <person name="Davis C.M."/>
            <person name="Simpson J.R."/>
            <person name="Lauterbach L."/>
            <person name="Steele A.D."/>
            <person name="Gui C."/>
            <person name="Meng S."/>
            <person name="Li G."/>
            <person name="Viehrig K."/>
            <person name="Ye F."/>
            <person name="Su P."/>
            <person name="Kiefer A.F."/>
            <person name="Nichols A."/>
            <person name="Cepeda A.J."/>
            <person name="Yan W."/>
            <person name="Fan B."/>
            <person name="Jiang Y."/>
            <person name="Adhikari A."/>
            <person name="Zheng C.-J."/>
            <person name="Schuster L."/>
            <person name="Cowan T.M."/>
            <person name="Smanski M.J."/>
            <person name="Chevrette M.G."/>
            <person name="De Carvalho L.P.S."/>
            <person name="Shen B."/>
        </authorList>
    </citation>
    <scope>NUCLEOTIDE SEQUENCE [LARGE SCALE GENOMIC DNA]</scope>
    <source>
        <strain evidence="4 5">NPDC053399</strain>
    </source>
</reference>
<dbReference type="PANTHER" id="PTHR10819">
    <property type="entry name" value="PHOSPHOTRIESTERASE-RELATED"/>
    <property type="match status" value="1"/>
</dbReference>
<evidence type="ECO:0000313" key="4">
    <source>
        <dbReference type="EMBL" id="MFI9101092.1"/>
    </source>
</evidence>
<gene>
    <name evidence="4" type="ORF">ACIGXA_11260</name>
</gene>
<evidence type="ECO:0000256" key="2">
    <source>
        <dbReference type="ARBA" id="ARBA00022801"/>
    </source>
</evidence>
<dbReference type="PANTHER" id="PTHR10819:SF3">
    <property type="entry name" value="PHOSPHOTRIESTERASE-RELATED PROTEIN"/>
    <property type="match status" value="1"/>
</dbReference>
<feature type="modified residue" description="N6-carboxylysine" evidence="3">
    <location>
        <position position="139"/>
    </location>
</feature>
<dbReference type="InterPro" id="IPR032466">
    <property type="entry name" value="Metal_Hydrolase"/>
</dbReference>
<dbReference type="EMBL" id="JBITYG010000003">
    <property type="protein sequence ID" value="MFI9101092.1"/>
    <property type="molecule type" value="Genomic_DNA"/>
</dbReference>
<comment type="similarity">
    <text evidence="3">Belongs to the metallo-dependent hydrolases superfamily. Phosphotriesterase family.</text>
</comment>
<dbReference type="Proteomes" id="UP001614394">
    <property type="component" value="Unassembled WGS sequence"/>
</dbReference>
<dbReference type="RefSeq" id="WP_399647185.1">
    <property type="nucleotide sequence ID" value="NZ_JBITYG010000003.1"/>
</dbReference>
<protein>
    <submittedName>
        <fullName evidence="4">Phosphotriesterase</fullName>
    </submittedName>
</protein>
<proteinExistence type="inferred from homology"/>
<keyword evidence="5" id="KW-1185">Reference proteome</keyword>
<dbReference type="PIRSF" id="PIRSF016839">
    <property type="entry name" value="PhP"/>
    <property type="match status" value="1"/>
</dbReference>
<evidence type="ECO:0000256" key="1">
    <source>
        <dbReference type="ARBA" id="ARBA00022723"/>
    </source>
</evidence>